<gene>
    <name evidence="3" type="ORF">D6851_00830</name>
</gene>
<reference evidence="3 4" key="1">
    <citation type="submission" date="2018-09" db="EMBL/GenBank/DDBJ databases">
        <title>Altererythrobacter spongiae sp. nov., isolated from a marine sponge.</title>
        <authorList>
            <person name="Zhuang L."/>
            <person name="Luo L."/>
        </authorList>
    </citation>
    <scope>NUCLEOTIDE SEQUENCE [LARGE SCALE GENOMIC DNA]</scope>
    <source>
        <strain evidence="3 4">HN-Y73</strain>
    </source>
</reference>
<evidence type="ECO:0000259" key="2">
    <source>
        <dbReference type="Pfam" id="PF02737"/>
    </source>
</evidence>
<dbReference type="EMBL" id="RAPF01000001">
    <property type="protein sequence ID" value="RKF23079.1"/>
    <property type="molecule type" value="Genomic_DNA"/>
</dbReference>
<evidence type="ECO:0000256" key="1">
    <source>
        <dbReference type="SAM" id="MobiDB-lite"/>
    </source>
</evidence>
<dbReference type="Pfam" id="PF02737">
    <property type="entry name" value="3HCDH_N"/>
    <property type="match status" value="1"/>
</dbReference>
<feature type="region of interest" description="Disordered" evidence="1">
    <location>
        <begin position="106"/>
        <end position="130"/>
    </location>
</feature>
<dbReference type="AlphaFoldDB" id="A0A420EQX8"/>
<feature type="compositionally biased region" description="Basic and acidic residues" evidence="1">
    <location>
        <begin position="106"/>
        <end position="117"/>
    </location>
</feature>
<sequence length="130" mass="14092">MTAWTSRWQVPSHAWASCSTKAPRADSMLRTMSAPTLARIRTAVDLGGFSDCDLVIEVVFEAMDVKRPVLNALIAATKPDYIASNISTIPISTLAGVSRTAVESETKPKEYDIRRCETSSGSALRRSATT</sequence>
<dbReference type="Gene3D" id="3.40.50.720">
    <property type="entry name" value="NAD(P)-binding Rossmann-like Domain"/>
    <property type="match status" value="1"/>
</dbReference>
<evidence type="ECO:0000313" key="3">
    <source>
        <dbReference type="EMBL" id="RKF23079.1"/>
    </source>
</evidence>
<dbReference type="GO" id="GO:0006631">
    <property type="term" value="P:fatty acid metabolic process"/>
    <property type="evidence" value="ECO:0007669"/>
    <property type="project" value="InterPro"/>
</dbReference>
<feature type="compositionally biased region" description="Polar residues" evidence="1">
    <location>
        <begin position="118"/>
        <end position="130"/>
    </location>
</feature>
<dbReference type="PROSITE" id="PS51257">
    <property type="entry name" value="PROKAR_LIPOPROTEIN"/>
    <property type="match status" value="1"/>
</dbReference>
<proteinExistence type="predicted"/>
<protein>
    <recommendedName>
        <fullName evidence="2">3-hydroxyacyl-CoA dehydrogenase NAD binding domain-containing protein</fullName>
    </recommendedName>
</protein>
<organism evidence="3 4">
    <name type="scientific">Altericroceibacterium spongiae</name>
    <dbReference type="NCBI Taxonomy" id="2320269"/>
    <lineage>
        <taxon>Bacteria</taxon>
        <taxon>Pseudomonadati</taxon>
        <taxon>Pseudomonadota</taxon>
        <taxon>Alphaproteobacteria</taxon>
        <taxon>Sphingomonadales</taxon>
        <taxon>Erythrobacteraceae</taxon>
        <taxon>Altericroceibacterium</taxon>
    </lineage>
</organism>
<dbReference type="InterPro" id="IPR036291">
    <property type="entry name" value="NAD(P)-bd_dom_sf"/>
</dbReference>
<dbReference type="SUPFAM" id="SSF51735">
    <property type="entry name" value="NAD(P)-binding Rossmann-fold domains"/>
    <property type="match status" value="1"/>
</dbReference>
<accession>A0A420EQX8</accession>
<keyword evidence="4" id="KW-1185">Reference proteome</keyword>
<dbReference type="InterPro" id="IPR006176">
    <property type="entry name" value="3-OHacyl-CoA_DH_NAD-bd"/>
</dbReference>
<feature type="domain" description="3-hydroxyacyl-CoA dehydrogenase NAD binding" evidence="2">
    <location>
        <begin position="31"/>
        <end position="97"/>
    </location>
</feature>
<dbReference type="Proteomes" id="UP000284395">
    <property type="component" value="Unassembled WGS sequence"/>
</dbReference>
<evidence type="ECO:0000313" key="4">
    <source>
        <dbReference type="Proteomes" id="UP000284395"/>
    </source>
</evidence>
<dbReference type="GO" id="GO:0070403">
    <property type="term" value="F:NAD+ binding"/>
    <property type="evidence" value="ECO:0007669"/>
    <property type="project" value="InterPro"/>
</dbReference>
<name>A0A420EQX8_9SPHN</name>
<comment type="caution">
    <text evidence="3">The sequence shown here is derived from an EMBL/GenBank/DDBJ whole genome shotgun (WGS) entry which is preliminary data.</text>
</comment>
<dbReference type="OrthoDB" id="9771883at2"/>